<dbReference type="Pfam" id="PF02074">
    <property type="entry name" value="Peptidase_M32"/>
    <property type="match status" value="1"/>
</dbReference>
<dbReference type="OrthoDB" id="9772308at2"/>
<dbReference type="Gene3D" id="1.10.1370.30">
    <property type="match status" value="1"/>
</dbReference>
<dbReference type="EMBL" id="WURB01000007">
    <property type="protein sequence ID" value="MXQ12218.1"/>
    <property type="molecule type" value="Genomic_DNA"/>
</dbReference>
<evidence type="ECO:0000313" key="2">
    <source>
        <dbReference type="Proteomes" id="UP000436483"/>
    </source>
</evidence>
<name>A0A7X3MS34_9HYPH</name>
<dbReference type="InterPro" id="IPR001333">
    <property type="entry name" value="Peptidase_M32_Taq"/>
</dbReference>
<dbReference type="Proteomes" id="UP000436483">
    <property type="component" value="Unassembled WGS sequence"/>
</dbReference>
<proteinExistence type="predicted"/>
<accession>A0A7X3MS34</accession>
<dbReference type="GO" id="GO:0004181">
    <property type="term" value="F:metallocarboxypeptidase activity"/>
    <property type="evidence" value="ECO:0007669"/>
    <property type="project" value="InterPro"/>
</dbReference>
<dbReference type="GO" id="GO:0006508">
    <property type="term" value="P:proteolysis"/>
    <property type="evidence" value="ECO:0007669"/>
    <property type="project" value="InterPro"/>
</dbReference>
<dbReference type="PROSITE" id="PS52034">
    <property type="entry name" value="PEPTIDASE_M32"/>
    <property type="match status" value="1"/>
</dbReference>
<sequence length="87" mass="9580">MRTSLRLAIGDFAPLRTWLRTNVHVKGSLMTADELLATATGQPLTAEDFRVHPRERSLAHGGLCPMCADPCFRGTGFDLRASGRRKV</sequence>
<organism evidence="1 2">
    <name type="scientific">Microvirga makkahensis</name>
    <dbReference type="NCBI Taxonomy" id="1128670"/>
    <lineage>
        <taxon>Bacteria</taxon>
        <taxon>Pseudomonadati</taxon>
        <taxon>Pseudomonadota</taxon>
        <taxon>Alphaproteobacteria</taxon>
        <taxon>Hyphomicrobiales</taxon>
        <taxon>Methylobacteriaceae</taxon>
        <taxon>Microvirga</taxon>
    </lineage>
</organism>
<reference evidence="1 2" key="2">
    <citation type="submission" date="2020-01" db="EMBL/GenBank/DDBJ databases">
        <title>Microvirga sp. nov., an arsenate reduction bacterium isolated from Tibet hotspring sediments.</title>
        <authorList>
            <person name="Xian W.-D."/>
            <person name="Li W.-J."/>
        </authorList>
    </citation>
    <scope>NUCLEOTIDE SEQUENCE [LARGE SCALE GENOMIC DNA]</scope>
    <source>
        <strain evidence="1 2">KCTC 23863</strain>
    </source>
</reference>
<comment type="caution">
    <text evidence="1">The sequence shown here is derived from an EMBL/GenBank/DDBJ whole genome shotgun (WGS) entry which is preliminary data.</text>
</comment>
<dbReference type="RefSeq" id="WP_160884797.1">
    <property type="nucleotide sequence ID" value="NZ_WURB01000007.1"/>
</dbReference>
<gene>
    <name evidence="1" type="ORF">GR328_12225</name>
</gene>
<keyword evidence="2" id="KW-1185">Reference proteome</keyword>
<protein>
    <submittedName>
        <fullName evidence="1">Uncharacterized protein</fullName>
    </submittedName>
</protein>
<reference evidence="1 2" key="1">
    <citation type="submission" date="2019-12" db="EMBL/GenBank/DDBJ databases">
        <authorList>
            <person name="Yuan C.-G."/>
        </authorList>
    </citation>
    <scope>NUCLEOTIDE SEQUENCE [LARGE SCALE GENOMIC DNA]</scope>
    <source>
        <strain evidence="1 2">KCTC 23863</strain>
    </source>
</reference>
<evidence type="ECO:0000313" key="1">
    <source>
        <dbReference type="EMBL" id="MXQ12218.1"/>
    </source>
</evidence>
<dbReference type="AlphaFoldDB" id="A0A7X3MS34"/>